<name>A0A0P6SS18_9STRE</name>
<dbReference type="EMBL" id="LHQM01000013">
    <property type="protein sequence ID" value="KPJ22517.1"/>
    <property type="molecule type" value="Genomic_DNA"/>
</dbReference>
<dbReference type="SUPFAM" id="SSF160515">
    <property type="entry name" value="YueI-like"/>
    <property type="match status" value="1"/>
</dbReference>
<feature type="region of interest" description="Disordered" evidence="1">
    <location>
        <begin position="120"/>
        <end position="140"/>
    </location>
</feature>
<dbReference type="PATRIC" id="fig|119224.3.peg.452"/>
<comment type="caution">
    <text evidence="2">The sequence shown here is derived from an EMBL/GenBank/DDBJ whole genome shotgun (WGS) entry which is preliminary data.</text>
</comment>
<evidence type="ECO:0000256" key="1">
    <source>
        <dbReference type="SAM" id="MobiDB-lite"/>
    </source>
</evidence>
<dbReference type="InterPro" id="IPR012543">
    <property type="entry name" value="DUF1694"/>
</dbReference>
<organism evidence="2 3">
    <name type="scientific">Streptococcus phocae</name>
    <dbReference type="NCBI Taxonomy" id="119224"/>
    <lineage>
        <taxon>Bacteria</taxon>
        <taxon>Bacillati</taxon>
        <taxon>Bacillota</taxon>
        <taxon>Bacilli</taxon>
        <taxon>Lactobacillales</taxon>
        <taxon>Streptococcaceae</taxon>
        <taxon>Streptococcus</taxon>
    </lineage>
</organism>
<reference evidence="2 3" key="1">
    <citation type="submission" date="2015-08" db="EMBL/GenBank/DDBJ databases">
        <title>Genome sequence of Streptococcus phocae subsp. phocae ATCC 51973T isolated from liver specimen obtained from seal.</title>
        <authorList>
            <person name="Avendano-Herrera R."/>
        </authorList>
    </citation>
    <scope>NUCLEOTIDE SEQUENCE [LARGE SCALE GENOMIC DNA]</scope>
    <source>
        <strain evidence="2 3">ATCC 51973</strain>
    </source>
</reference>
<dbReference type="PIRSF" id="PIRSF034303">
    <property type="entry name" value="DUF1694"/>
    <property type="match status" value="1"/>
</dbReference>
<dbReference type="InterPro" id="IPR029064">
    <property type="entry name" value="Ribosomal_eL30-like_sf"/>
</dbReference>
<protein>
    <recommendedName>
        <fullName evidence="4">Glycogen synthase</fullName>
    </recommendedName>
</protein>
<evidence type="ECO:0000313" key="2">
    <source>
        <dbReference type="EMBL" id="KPJ22517.1"/>
    </source>
</evidence>
<keyword evidence="3" id="KW-1185">Reference proteome</keyword>
<accession>A0A0P6SS18</accession>
<dbReference type="STRING" id="119224.AKK44_04590"/>
<dbReference type="RefSeq" id="WP_054278709.1">
    <property type="nucleotide sequence ID" value="NZ_LHQM01000013.1"/>
</dbReference>
<sequence>MELLDQKLLKSSLGEHRLKPDEQRYFLGTYKERVVLTATLEEITQQAVADYIASELVPLSIKYPPLALKLSPELDANLQMLYMKLAKEHHLAATIVDESNHQSPFALVLHTNHAVDIPDTAIPDFSKTQKPTEKSSKKRSLLKKFFGS</sequence>
<gene>
    <name evidence="2" type="ORF">AKK44_04590</name>
</gene>
<evidence type="ECO:0000313" key="3">
    <source>
        <dbReference type="Proteomes" id="UP000049578"/>
    </source>
</evidence>
<dbReference type="AlphaFoldDB" id="A0A0P6SS18"/>
<proteinExistence type="predicted"/>
<dbReference type="Proteomes" id="UP000049578">
    <property type="component" value="Unassembled WGS sequence"/>
</dbReference>
<dbReference type="Pfam" id="PF07997">
    <property type="entry name" value="DUF1694"/>
    <property type="match status" value="1"/>
</dbReference>
<evidence type="ECO:0008006" key="4">
    <source>
        <dbReference type="Google" id="ProtNLM"/>
    </source>
</evidence>
<dbReference type="Gene3D" id="3.30.1330.30">
    <property type="match status" value="1"/>
</dbReference>